<dbReference type="HOGENOM" id="CLU_2146898_0_0_1"/>
<reference evidence="1 2" key="1">
    <citation type="submission" date="2014-04" db="EMBL/GenBank/DDBJ databases">
        <authorList>
            <consortium name="DOE Joint Genome Institute"/>
            <person name="Kuo A."/>
            <person name="Kohler A."/>
            <person name="Costa M.D."/>
            <person name="Nagy L.G."/>
            <person name="Floudas D."/>
            <person name="Copeland A."/>
            <person name="Barry K.W."/>
            <person name="Cichocki N."/>
            <person name="Veneault-Fourrey C."/>
            <person name="LaButti K."/>
            <person name="Lindquist E.A."/>
            <person name="Lipzen A."/>
            <person name="Lundell T."/>
            <person name="Morin E."/>
            <person name="Murat C."/>
            <person name="Sun H."/>
            <person name="Tunlid A."/>
            <person name="Henrissat B."/>
            <person name="Grigoriev I.V."/>
            <person name="Hibbett D.S."/>
            <person name="Martin F."/>
            <person name="Nordberg H.P."/>
            <person name="Cantor M.N."/>
            <person name="Hua S.X."/>
        </authorList>
    </citation>
    <scope>NUCLEOTIDE SEQUENCE [LARGE SCALE GENOMIC DNA]</scope>
    <source>
        <strain evidence="1 2">Marx 270</strain>
    </source>
</reference>
<dbReference type="Proteomes" id="UP000054217">
    <property type="component" value="Unassembled WGS sequence"/>
</dbReference>
<dbReference type="InParanoid" id="A0A0C3J7J1"/>
<gene>
    <name evidence="1" type="ORF">M404DRAFT_532062</name>
</gene>
<dbReference type="NCBIfam" id="TIGR01053">
    <property type="entry name" value="LSD1"/>
    <property type="match status" value="1"/>
</dbReference>
<keyword evidence="2" id="KW-1185">Reference proteome</keyword>
<dbReference type="AlphaFoldDB" id="A0A0C3J7J1"/>
<evidence type="ECO:0000313" key="1">
    <source>
        <dbReference type="EMBL" id="KIO05018.1"/>
    </source>
</evidence>
<accession>A0A0C3J7J1</accession>
<name>A0A0C3J7J1_PISTI</name>
<proteinExistence type="predicted"/>
<dbReference type="EMBL" id="KN831968">
    <property type="protein sequence ID" value="KIO05018.1"/>
    <property type="molecule type" value="Genomic_DNA"/>
</dbReference>
<protein>
    <submittedName>
        <fullName evidence="1">Uncharacterized protein</fullName>
    </submittedName>
</protein>
<evidence type="ECO:0000313" key="2">
    <source>
        <dbReference type="Proteomes" id="UP000054217"/>
    </source>
</evidence>
<sequence length="112" mass="12667">MVAFHLLTSYTESCRLLLPLPDGSRHIRFCELGACTVTLVVSCLHNYLWLCSISPFAEIDITRIPAVLRWWHSAIKGLQFALMCSLSFYQVEVNPCQGDGEIMTCPRTLSRC</sequence>
<reference evidence="2" key="2">
    <citation type="submission" date="2015-01" db="EMBL/GenBank/DDBJ databases">
        <title>Evolutionary Origins and Diversification of the Mycorrhizal Mutualists.</title>
        <authorList>
            <consortium name="DOE Joint Genome Institute"/>
            <consortium name="Mycorrhizal Genomics Consortium"/>
            <person name="Kohler A."/>
            <person name="Kuo A."/>
            <person name="Nagy L.G."/>
            <person name="Floudas D."/>
            <person name="Copeland A."/>
            <person name="Barry K.W."/>
            <person name="Cichocki N."/>
            <person name="Veneault-Fourrey C."/>
            <person name="LaButti K."/>
            <person name="Lindquist E.A."/>
            <person name="Lipzen A."/>
            <person name="Lundell T."/>
            <person name="Morin E."/>
            <person name="Murat C."/>
            <person name="Riley R."/>
            <person name="Ohm R."/>
            <person name="Sun H."/>
            <person name="Tunlid A."/>
            <person name="Henrissat B."/>
            <person name="Grigoriev I.V."/>
            <person name="Hibbett D.S."/>
            <person name="Martin F."/>
        </authorList>
    </citation>
    <scope>NUCLEOTIDE SEQUENCE [LARGE SCALE GENOMIC DNA]</scope>
    <source>
        <strain evidence="2">Marx 270</strain>
    </source>
</reference>
<organism evidence="1 2">
    <name type="scientific">Pisolithus tinctorius Marx 270</name>
    <dbReference type="NCBI Taxonomy" id="870435"/>
    <lineage>
        <taxon>Eukaryota</taxon>
        <taxon>Fungi</taxon>
        <taxon>Dikarya</taxon>
        <taxon>Basidiomycota</taxon>
        <taxon>Agaricomycotina</taxon>
        <taxon>Agaricomycetes</taxon>
        <taxon>Agaricomycetidae</taxon>
        <taxon>Boletales</taxon>
        <taxon>Sclerodermatineae</taxon>
        <taxon>Pisolithaceae</taxon>
        <taxon>Pisolithus</taxon>
    </lineage>
</organism>